<keyword evidence="3" id="KW-1185">Reference proteome</keyword>
<dbReference type="InterPro" id="IPR002121">
    <property type="entry name" value="HRDC_dom"/>
</dbReference>
<proteinExistence type="predicted"/>
<protein>
    <submittedName>
        <fullName evidence="4">HRDC domain-containing protein</fullName>
    </submittedName>
</protein>
<dbReference type="AlphaFoldDB" id="A0A915J6M9"/>
<name>A0A915J6M9_ROMCU</name>
<organism evidence="3 4">
    <name type="scientific">Romanomermis culicivorax</name>
    <name type="common">Nematode worm</name>
    <dbReference type="NCBI Taxonomy" id="13658"/>
    <lineage>
        <taxon>Eukaryota</taxon>
        <taxon>Metazoa</taxon>
        <taxon>Ecdysozoa</taxon>
        <taxon>Nematoda</taxon>
        <taxon>Enoplea</taxon>
        <taxon>Dorylaimia</taxon>
        <taxon>Mermithida</taxon>
        <taxon>Mermithoidea</taxon>
        <taxon>Mermithidae</taxon>
        <taxon>Romanomermis</taxon>
    </lineage>
</organism>
<feature type="region of interest" description="Disordered" evidence="1">
    <location>
        <begin position="147"/>
        <end position="176"/>
    </location>
</feature>
<dbReference type="PROSITE" id="PS50967">
    <property type="entry name" value="HRDC"/>
    <property type="match status" value="1"/>
</dbReference>
<dbReference type="GO" id="GO:0003676">
    <property type="term" value="F:nucleic acid binding"/>
    <property type="evidence" value="ECO:0007669"/>
    <property type="project" value="InterPro"/>
</dbReference>
<dbReference type="Gene3D" id="1.10.150.80">
    <property type="entry name" value="HRDC domain"/>
    <property type="match status" value="1"/>
</dbReference>
<evidence type="ECO:0000259" key="2">
    <source>
        <dbReference type="PROSITE" id="PS50967"/>
    </source>
</evidence>
<dbReference type="InterPro" id="IPR010997">
    <property type="entry name" value="HRDC-like_sf"/>
</dbReference>
<dbReference type="SUPFAM" id="SSF47819">
    <property type="entry name" value="HRDC-like"/>
    <property type="match status" value="1"/>
</dbReference>
<dbReference type="GO" id="GO:0000166">
    <property type="term" value="F:nucleotide binding"/>
    <property type="evidence" value="ECO:0007669"/>
    <property type="project" value="InterPro"/>
</dbReference>
<feature type="domain" description="HRDC" evidence="2">
    <location>
        <begin position="22"/>
        <end position="105"/>
    </location>
</feature>
<dbReference type="Proteomes" id="UP000887565">
    <property type="component" value="Unplaced"/>
</dbReference>
<evidence type="ECO:0000256" key="1">
    <source>
        <dbReference type="SAM" id="MobiDB-lite"/>
    </source>
</evidence>
<evidence type="ECO:0000313" key="4">
    <source>
        <dbReference type="WBParaSite" id="nRc.2.0.1.t22122-RA"/>
    </source>
</evidence>
<sequence length="184" mass="20910">MAKNKDRVSEISAALESNKDNRDISEECFNALSALLIQIEEEEGLNTCTTDVILSDEGLQQIAGWLPRTESDLLKIDTMTKAKVQKYGKRIMQVLKPYWEKVDRREALKLEQEMENLQTKSAFSPASRNYNAGRTQTTSKKRFFRSTKRRFGGSNNGNTTKKSPASQTSGALNGVFNKFRYKKQ</sequence>
<dbReference type="Pfam" id="PF00570">
    <property type="entry name" value="HRDC"/>
    <property type="match status" value="1"/>
</dbReference>
<dbReference type="InterPro" id="IPR044876">
    <property type="entry name" value="HRDC_dom_sf"/>
</dbReference>
<accession>A0A915J6M9</accession>
<dbReference type="WBParaSite" id="nRc.2.0.1.t22122-RA">
    <property type="protein sequence ID" value="nRc.2.0.1.t22122-RA"/>
    <property type="gene ID" value="nRc.2.0.1.g22122"/>
</dbReference>
<dbReference type="SMART" id="SM00341">
    <property type="entry name" value="HRDC"/>
    <property type="match status" value="1"/>
</dbReference>
<evidence type="ECO:0000313" key="3">
    <source>
        <dbReference type="Proteomes" id="UP000887565"/>
    </source>
</evidence>
<reference evidence="4" key="1">
    <citation type="submission" date="2022-11" db="UniProtKB">
        <authorList>
            <consortium name="WormBaseParasite"/>
        </authorList>
    </citation>
    <scope>IDENTIFICATION</scope>
</reference>
<feature type="compositionally biased region" description="Polar residues" evidence="1">
    <location>
        <begin position="156"/>
        <end position="171"/>
    </location>
</feature>